<accession>A0A109N219</accession>
<evidence type="ECO:0000313" key="1">
    <source>
        <dbReference type="EMBL" id="KWW22033.1"/>
    </source>
</evidence>
<dbReference type="Proteomes" id="UP000064189">
    <property type="component" value="Unassembled WGS sequence"/>
</dbReference>
<evidence type="ECO:0000313" key="2">
    <source>
        <dbReference type="Proteomes" id="UP000064189"/>
    </source>
</evidence>
<sequence length="110" mass="12901">MFSMDRQANEVFYDGKDPAIFGGSVSIIEGVNYGERFGGQSEEFWEFYEANSEEIEEEEKRAFANWFAECWEKANGKSVPLPAYFSIQDDTESFDLKKNDWIMDEEIWSY</sequence>
<dbReference type="EMBL" id="LNNH01000010">
    <property type="protein sequence ID" value="KWW22033.1"/>
    <property type="molecule type" value="Genomic_DNA"/>
</dbReference>
<organism evidence="1 2">
    <name type="scientific">Peribacillus simplex</name>
    <dbReference type="NCBI Taxonomy" id="1478"/>
    <lineage>
        <taxon>Bacteria</taxon>
        <taxon>Bacillati</taxon>
        <taxon>Bacillota</taxon>
        <taxon>Bacilli</taxon>
        <taxon>Bacillales</taxon>
        <taxon>Bacillaceae</taxon>
        <taxon>Peribacillus</taxon>
    </lineage>
</organism>
<protein>
    <submittedName>
        <fullName evidence="1">Uncharacterized protein</fullName>
    </submittedName>
</protein>
<keyword evidence="2" id="KW-1185">Reference proteome</keyword>
<reference evidence="1 2" key="1">
    <citation type="submission" date="2015-11" db="EMBL/GenBank/DDBJ databases">
        <title>Genome Sequence of Bacillus simplex strain VanAntwerpen2.</title>
        <authorList>
            <person name="Couger M.B."/>
        </authorList>
    </citation>
    <scope>NUCLEOTIDE SEQUENCE [LARGE SCALE GENOMIC DNA]</scope>
    <source>
        <strain evidence="1 2">VanAntwerpen02</strain>
    </source>
</reference>
<comment type="caution">
    <text evidence="1">The sequence shown here is derived from an EMBL/GenBank/DDBJ whole genome shotgun (WGS) entry which is preliminary data.</text>
</comment>
<dbReference type="AlphaFoldDB" id="A0A109N219"/>
<name>A0A109N219_9BACI</name>
<proteinExistence type="predicted"/>
<gene>
    <name evidence="1" type="ORF">AS888_04000</name>
</gene>